<organism evidence="2 3">
    <name type="scientific">Alteripontixanthobacter maritimus</name>
    <dbReference type="NCBI Taxonomy" id="2161824"/>
    <lineage>
        <taxon>Bacteria</taxon>
        <taxon>Pseudomonadati</taxon>
        <taxon>Pseudomonadota</taxon>
        <taxon>Alphaproteobacteria</taxon>
        <taxon>Sphingomonadales</taxon>
        <taxon>Erythrobacteraceae</taxon>
        <taxon>Alteripontixanthobacter</taxon>
    </lineage>
</organism>
<gene>
    <name evidence="2" type="ORF">HME9302_02571</name>
</gene>
<dbReference type="RefSeq" id="WP_147270823.1">
    <property type="nucleotide sequence ID" value="NZ_QBKA01000002.1"/>
</dbReference>
<keyword evidence="3" id="KW-1185">Reference proteome</keyword>
<dbReference type="OrthoDB" id="9860804at2"/>
<evidence type="ECO:0000313" key="2">
    <source>
        <dbReference type="EMBL" id="RDC61349.1"/>
    </source>
</evidence>
<evidence type="ECO:0000256" key="1">
    <source>
        <dbReference type="SAM" id="MobiDB-lite"/>
    </source>
</evidence>
<sequence length="357" mass="39347">MTNKFIDQNAREKTDATSATNTLRDHLPRSIANGSKTTPPRKTGVGNDADVSSDGNGPITEPQASAAAKIGDNSRVRADTISFDHSLYLRHSHTEDDVARAKGIASQPALHNAIPVREHNGRLLGLDSSIFVASLLRSDPNAKVAIRIVSETEAIAIMARRVQQRAKEEPMVRARYALNRSCEGIAHENIAKELSLHISRISQMVSSAKAEKYLKGLLPFVENRPRIPVKFFEDVHTTIEVRSASDKKTASDATPQMDEFDNRIGKIIAAGEMTDIDTLRGKLGINNKRSKPKRRNRMIGKPVKYEGLNVELHVDRKRQGGRVINFPPGYSAENFDKALEALIAFLIEQEKGEGSAE</sequence>
<dbReference type="Proteomes" id="UP000253727">
    <property type="component" value="Unassembled WGS sequence"/>
</dbReference>
<comment type="caution">
    <text evidence="2">The sequence shown here is derived from an EMBL/GenBank/DDBJ whole genome shotgun (WGS) entry which is preliminary data.</text>
</comment>
<evidence type="ECO:0000313" key="3">
    <source>
        <dbReference type="Proteomes" id="UP000253727"/>
    </source>
</evidence>
<accession>A0A369QEL4</accession>
<proteinExistence type="predicted"/>
<dbReference type="AlphaFoldDB" id="A0A369QEL4"/>
<dbReference type="EMBL" id="QBKA01000002">
    <property type="protein sequence ID" value="RDC61349.1"/>
    <property type="molecule type" value="Genomic_DNA"/>
</dbReference>
<reference evidence="2 3" key="1">
    <citation type="submission" date="2018-04" db="EMBL/GenBank/DDBJ databases">
        <title>Altererythrobacter sp. HME9302 genome sequencing and assembly.</title>
        <authorList>
            <person name="Kang H."/>
            <person name="Kim H."/>
            <person name="Joh K."/>
        </authorList>
    </citation>
    <scope>NUCLEOTIDE SEQUENCE [LARGE SCALE GENOMIC DNA]</scope>
    <source>
        <strain evidence="2 3">HME9302</strain>
    </source>
</reference>
<protein>
    <submittedName>
        <fullName evidence="2">Uncharacterized protein</fullName>
    </submittedName>
</protein>
<name>A0A369QEL4_9SPHN</name>
<feature type="region of interest" description="Disordered" evidence="1">
    <location>
        <begin position="1"/>
        <end position="71"/>
    </location>
</feature>